<accession>A0A4Q2UGP1</accession>
<evidence type="ECO:0000313" key="1">
    <source>
        <dbReference type="EMBL" id="RYC66571.1"/>
    </source>
</evidence>
<protein>
    <submittedName>
        <fullName evidence="1">Uncharacterized protein</fullName>
    </submittedName>
</protein>
<dbReference type="AlphaFoldDB" id="A0A4Q2UGP1"/>
<organism evidence="1 2">
    <name type="scientific">Spirosoma sordidisoli</name>
    <dbReference type="NCBI Taxonomy" id="2502893"/>
    <lineage>
        <taxon>Bacteria</taxon>
        <taxon>Pseudomonadati</taxon>
        <taxon>Bacteroidota</taxon>
        <taxon>Cytophagia</taxon>
        <taxon>Cytophagales</taxon>
        <taxon>Cytophagaceae</taxon>
        <taxon>Spirosoma</taxon>
    </lineage>
</organism>
<gene>
    <name evidence="1" type="ORF">EQG79_28670</name>
</gene>
<proteinExistence type="predicted"/>
<evidence type="ECO:0000313" key="2">
    <source>
        <dbReference type="Proteomes" id="UP000290407"/>
    </source>
</evidence>
<comment type="caution">
    <text evidence="1">The sequence shown here is derived from an EMBL/GenBank/DDBJ whole genome shotgun (WGS) entry which is preliminary data.</text>
</comment>
<name>A0A4Q2UGP1_9BACT</name>
<reference evidence="1 2" key="1">
    <citation type="submission" date="2019-01" db="EMBL/GenBank/DDBJ databases">
        <title>Spirosoma flava sp. nov., a propanil-degrading bacterium isolated from herbicide-contaminated soil.</title>
        <authorList>
            <person name="Zhang L."/>
            <person name="Jiang J.-D."/>
        </authorList>
    </citation>
    <scope>NUCLEOTIDE SEQUENCE [LARGE SCALE GENOMIC DNA]</scope>
    <source>
        <strain evidence="1 2">TY50</strain>
    </source>
</reference>
<dbReference type="EMBL" id="SBLB01000013">
    <property type="protein sequence ID" value="RYC66571.1"/>
    <property type="molecule type" value="Genomic_DNA"/>
</dbReference>
<keyword evidence="2" id="KW-1185">Reference proteome</keyword>
<dbReference type="RefSeq" id="WP_129606359.1">
    <property type="nucleotide sequence ID" value="NZ_SBLB01000013.1"/>
</dbReference>
<sequence>MRSSTNQMTSYFKNLLMVLLFFTTEWRCKGPARIDYESAAGTIIGREKCSTDNKLNAWLINLQPLGSASYGSRLVVNGKIYANVVKAYTLDSRYQDSTKTYIFDFYQRASLNQPACDQIGGSSDSVPQITILAVHNKG</sequence>
<dbReference type="Proteomes" id="UP000290407">
    <property type="component" value="Unassembled WGS sequence"/>
</dbReference>